<dbReference type="PATRIC" id="fig|1641812.3.peg.2152"/>
<evidence type="ECO:0000313" key="2">
    <source>
        <dbReference type="Proteomes" id="UP000034103"/>
    </source>
</evidence>
<dbReference type="HOGENOM" id="CLU_2917422_0_0_3"/>
<accession>A0A0F6RL71</accession>
<reference evidence="1 2" key="1">
    <citation type="journal article" date="2015" name="Genome Announc.">
        <title>Complete Genome Sequence of Microcystis aeruginosa NIES-2549, a Bloom-Forming Cyanobacterium from Lake Kasumigaura, Japan.</title>
        <authorList>
            <person name="Yamaguchi H."/>
            <person name="Suzuki S."/>
            <person name="Tanabe Y."/>
            <person name="Osana Y."/>
            <person name="Shimura Y."/>
            <person name="Ishida K."/>
            <person name="Kawachi M."/>
        </authorList>
    </citation>
    <scope>NUCLEOTIDE SEQUENCE [LARGE SCALE GENOMIC DNA]</scope>
    <source>
        <strain evidence="1 2">NIES-2549</strain>
    </source>
</reference>
<gene>
    <name evidence="1" type="ORF">MYAER_2082</name>
</gene>
<evidence type="ECO:0000313" key="1">
    <source>
        <dbReference type="EMBL" id="AKE64430.1"/>
    </source>
</evidence>
<dbReference type="RefSeq" id="WP_002754073.1">
    <property type="nucleotide sequence ID" value="NZ_CP011304.1"/>
</dbReference>
<proteinExistence type="predicted"/>
<dbReference type="Proteomes" id="UP000034103">
    <property type="component" value="Chromosome"/>
</dbReference>
<dbReference type="EMBL" id="CP011304">
    <property type="protein sequence ID" value="AKE64430.1"/>
    <property type="molecule type" value="Genomic_DNA"/>
</dbReference>
<dbReference type="AlphaFoldDB" id="A0A0F6RL71"/>
<protein>
    <recommendedName>
        <fullName evidence="3">HMA domain-containing protein</fullName>
    </recommendedName>
</protein>
<name>A0A0F6RL71_MICAE</name>
<organism evidence="1 2">
    <name type="scientific">Microcystis aeruginosa NIES-2549</name>
    <dbReference type="NCBI Taxonomy" id="1641812"/>
    <lineage>
        <taxon>Bacteria</taxon>
        <taxon>Bacillati</taxon>
        <taxon>Cyanobacteriota</taxon>
        <taxon>Cyanophyceae</taxon>
        <taxon>Oscillatoriophycideae</taxon>
        <taxon>Chroococcales</taxon>
        <taxon>Microcystaceae</taxon>
        <taxon>Microcystis</taxon>
    </lineage>
</organism>
<sequence>MTKFVLDKYALDSKKSEAKAKIVGSLGSNASISGDQIEVPSYDASKVVQILSQVGIKYSGG</sequence>
<evidence type="ECO:0008006" key="3">
    <source>
        <dbReference type="Google" id="ProtNLM"/>
    </source>
</evidence>